<dbReference type="Pfam" id="PF18366">
    <property type="entry name" value="zf_ZIC"/>
    <property type="match status" value="1"/>
</dbReference>
<dbReference type="PROSITE" id="PS00028">
    <property type="entry name" value="ZINC_FINGER_C2H2_1"/>
    <property type="match status" value="3"/>
</dbReference>
<dbReference type="PROSITE" id="PS50157">
    <property type="entry name" value="ZINC_FINGER_C2H2_2"/>
    <property type="match status" value="4"/>
</dbReference>
<keyword evidence="15" id="KW-1185">Reference proteome</keyword>
<feature type="domain" description="C2H2-type" evidence="14">
    <location>
        <begin position="182"/>
        <end position="211"/>
    </location>
</feature>
<feature type="compositionally biased region" description="Low complexity" evidence="13">
    <location>
        <begin position="7"/>
        <end position="16"/>
    </location>
</feature>
<dbReference type="InterPro" id="IPR013087">
    <property type="entry name" value="Znf_C2H2_type"/>
</dbReference>
<dbReference type="FunFam" id="3.30.160.60:FF:000041">
    <property type="entry name" value="Zinc finger protein ZIC 1"/>
    <property type="match status" value="1"/>
</dbReference>
<evidence type="ECO:0000256" key="3">
    <source>
        <dbReference type="ARBA" id="ARBA00022473"/>
    </source>
</evidence>
<proteinExistence type="inferred from homology"/>
<keyword evidence="10" id="KW-0804">Transcription</keyword>
<keyword evidence="5" id="KW-0677">Repeat</keyword>
<name>A0A1I8H9X0_9PLAT</name>
<dbReference type="WBParaSite" id="maker-uti_cns_0004998-snap-gene-0.9-mRNA-1">
    <property type="protein sequence ID" value="maker-uti_cns_0004998-snap-gene-0.9-mRNA-1"/>
    <property type="gene ID" value="maker-uti_cns_0004998-snap-gene-0.9"/>
</dbReference>
<keyword evidence="6 12" id="KW-0863">Zinc-finger</keyword>
<evidence type="ECO:0000256" key="11">
    <source>
        <dbReference type="ARBA" id="ARBA00023242"/>
    </source>
</evidence>
<keyword evidence="11" id="KW-0539">Nucleus</keyword>
<evidence type="ECO:0000256" key="4">
    <source>
        <dbReference type="ARBA" id="ARBA00022723"/>
    </source>
</evidence>
<feature type="domain" description="C2H2-type" evidence="14">
    <location>
        <begin position="152"/>
        <end position="181"/>
    </location>
</feature>
<feature type="domain" description="C2H2-type" evidence="14">
    <location>
        <begin position="122"/>
        <end position="151"/>
    </location>
</feature>
<dbReference type="GO" id="GO:0005634">
    <property type="term" value="C:nucleus"/>
    <property type="evidence" value="ECO:0007669"/>
    <property type="project" value="UniProtKB-SubCell"/>
</dbReference>
<evidence type="ECO:0000256" key="6">
    <source>
        <dbReference type="ARBA" id="ARBA00022771"/>
    </source>
</evidence>
<keyword evidence="9" id="KW-0238">DNA-binding</keyword>
<dbReference type="FunFam" id="3.30.160.60:FF:000031">
    <property type="entry name" value="GLI family zinc finger 3"/>
    <property type="match status" value="1"/>
</dbReference>
<feature type="region of interest" description="Disordered" evidence="13">
    <location>
        <begin position="1"/>
        <end position="28"/>
    </location>
</feature>
<evidence type="ECO:0000256" key="8">
    <source>
        <dbReference type="ARBA" id="ARBA00023015"/>
    </source>
</evidence>
<evidence type="ECO:0000256" key="12">
    <source>
        <dbReference type="PROSITE-ProRule" id="PRU00042"/>
    </source>
</evidence>
<keyword evidence="4" id="KW-0479">Metal-binding</keyword>
<evidence type="ECO:0000256" key="13">
    <source>
        <dbReference type="SAM" id="MobiDB-lite"/>
    </source>
</evidence>
<dbReference type="GO" id="GO:0000981">
    <property type="term" value="F:DNA-binding transcription factor activity, RNA polymerase II-specific"/>
    <property type="evidence" value="ECO:0007669"/>
    <property type="project" value="TreeGrafter"/>
</dbReference>
<dbReference type="InterPro" id="IPR036236">
    <property type="entry name" value="Znf_C2H2_sf"/>
</dbReference>
<dbReference type="SMART" id="SM00355">
    <property type="entry name" value="ZnF_C2H2"/>
    <property type="match status" value="5"/>
</dbReference>
<evidence type="ECO:0000256" key="2">
    <source>
        <dbReference type="ARBA" id="ARBA00010831"/>
    </source>
</evidence>
<dbReference type="Proteomes" id="UP000095280">
    <property type="component" value="Unplaced"/>
</dbReference>
<dbReference type="PANTHER" id="PTHR45718">
    <property type="entry name" value="TRANSCRIPTIONAL ACTIVATOR CUBITUS INTERRUPTUS"/>
    <property type="match status" value="1"/>
</dbReference>
<evidence type="ECO:0000313" key="16">
    <source>
        <dbReference type="WBParaSite" id="maker-uti_cns_0004998-snap-gene-0.9-mRNA-1"/>
    </source>
</evidence>
<feature type="region of interest" description="Disordered" evidence="13">
    <location>
        <begin position="192"/>
        <end position="212"/>
    </location>
</feature>
<accession>A0A1I8H9X0</accession>
<sequence>MLEELQHQQQHQSQLSKSTKASSEQNVTTASSSSELRCLWLSCTDDESDQSYCGRLFHRVSDIVQHVTSDHLKSSTNDSHEADERKDRHVCHWLNCPRQRMPFTARYKLVNHIRVHTGERPFRCNFVNCGRRFARAENLKIHLRIHTGEKPFACDFPGCDRRFANSSDRKKHAQVHASAKGYRCQVANCGKSYSHPSSLRKHSRVHSDRTQS</sequence>
<evidence type="ECO:0000313" key="15">
    <source>
        <dbReference type="Proteomes" id="UP000095280"/>
    </source>
</evidence>
<protein>
    <submittedName>
        <fullName evidence="16">C2H2-type domain-containing protein</fullName>
    </submittedName>
</protein>
<dbReference type="PANTHER" id="PTHR45718:SF4">
    <property type="entry name" value="TRANSCRIPTIONAL ACTIVATOR CUBITUS INTERRUPTUS"/>
    <property type="match status" value="1"/>
</dbReference>
<evidence type="ECO:0000256" key="10">
    <source>
        <dbReference type="ARBA" id="ARBA00023163"/>
    </source>
</evidence>
<dbReference type="InterPro" id="IPR043359">
    <property type="entry name" value="GLI-like"/>
</dbReference>
<organism evidence="15 16">
    <name type="scientific">Macrostomum lignano</name>
    <dbReference type="NCBI Taxonomy" id="282301"/>
    <lineage>
        <taxon>Eukaryota</taxon>
        <taxon>Metazoa</taxon>
        <taxon>Spiralia</taxon>
        <taxon>Lophotrochozoa</taxon>
        <taxon>Platyhelminthes</taxon>
        <taxon>Rhabditophora</taxon>
        <taxon>Macrostomorpha</taxon>
        <taxon>Macrostomida</taxon>
        <taxon>Macrostomidae</taxon>
        <taxon>Macrostomum</taxon>
    </lineage>
</organism>
<dbReference type="AlphaFoldDB" id="A0A1I8H9X0"/>
<dbReference type="FunFam" id="3.30.160.60:FF:000071">
    <property type="entry name" value="Putative zinc finger protein 143"/>
    <property type="match status" value="1"/>
</dbReference>
<dbReference type="SUPFAM" id="SSF57667">
    <property type="entry name" value="beta-beta-alpha zinc fingers"/>
    <property type="match status" value="2"/>
</dbReference>
<dbReference type="GO" id="GO:0000978">
    <property type="term" value="F:RNA polymerase II cis-regulatory region sequence-specific DNA binding"/>
    <property type="evidence" value="ECO:0007669"/>
    <property type="project" value="TreeGrafter"/>
</dbReference>
<dbReference type="Gene3D" id="3.30.160.60">
    <property type="entry name" value="Classic Zinc Finger"/>
    <property type="match status" value="4"/>
</dbReference>
<feature type="domain" description="C2H2-type" evidence="14">
    <location>
        <begin position="94"/>
        <end position="121"/>
    </location>
</feature>
<evidence type="ECO:0000256" key="7">
    <source>
        <dbReference type="ARBA" id="ARBA00022833"/>
    </source>
</evidence>
<dbReference type="Pfam" id="PF23561">
    <property type="entry name" value="zf-C2H2_15"/>
    <property type="match status" value="1"/>
</dbReference>
<comment type="subcellular location">
    <subcellularLocation>
        <location evidence="1">Nucleus</location>
    </subcellularLocation>
</comment>
<feature type="compositionally biased region" description="Polar residues" evidence="13">
    <location>
        <begin position="17"/>
        <end position="28"/>
    </location>
</feature>
<evidence type="ECO:0000256" key="1">
    <source>
        <dbReference type="ARBA" id="ARBA00004123"/>
    </source>
</evidence>
<keyword evidence="8" id="KW-0805">Transcription regulation</keyword>
<dbReference type="InterPro" id="IPR056436">
    <property type="entry name" value="Znf-C2H2_ZIC1-5/GLI1-3-like"/>
</dbReference>
<dbReference type="InterPro" id="IPR041643">
    <property type="entry name" value="Znf_ZIC"/>
</dbReference>
<evidence type="ECO:0000256" key="9">
    <source>
        <dbReference type="ARBA" id="ARBA00023125"/>
    </source>
</evidence>
<evidence type="ECO:0000259" key="14">
    <source>
        <dbReference type="PROSITE" id="PS50157"/>
    </source>
</evidence>
<dbReference type="Pfam" id="PF00096">
    <property type="entry name" value="zf-C2H2"/>
    <property type="match status" value="3"/>
</dbReference>
<reference evidence="16" key="1">
    <citation type="submission" date="2016-11" db="UniProtKB">
        <authorList>
            <consortium name="WormBaseParasite"/>
        </authorList>
    </citation>
    <scope>IDENTIFICATION</scope>
</reference>
<keyword evidence="7" id="KW-0862">Zinc</keyword>
<keyword evidence="3" id="KW-0217">Developmental protein</keyword>
<dbReference type="GO" id="GO:0008270">
    <property type="term" value="F:zinc ion binding"/>
    <property type="evidence" value="ECO:0007669"/>
    <property type="project" value="UniProtKB-KW"/>
</dbReference>
<comment type="similarity">
    <text evidence="2">Belongs to the GLI C2H2-type zinc-finger protein family.</text>
</comment>
<evidence type="ECO:0000256" key="5">
    <source>
        <dbReference type="ARBA" id="ARBA00022737"/>
    </source>
</evidence>